<keyword evidence="1" id="KW-0812">Transmembrane</keyword>
<dbReference type="OrthoDB" id="9813540at2"/>
<reference evidence="2 3" key="1">
    <citation type="submission" date="2012-05" db="EMBL/GenBank/DDBJ databases">
        <authorList>
            <person name="Weinstock G."/>
            <person name="Sodergren E."/>
            <person name="Lobos E.A."/>
            <person name="Fulton L."/>
            <person name="Fulton R."/>
            <person name="Courtney L."/>
            <person name="Fronick C."/>
            <person name="O'Laughlin M."/>
            <person name="Godfrey J."/>
            <person name="Wilson R.M."/>
            <person name="Miner T."/>
            <person name="Farmer C."/>
            <person name="Delehaunty K."/>
            <person name="Cordes M."/>
            <person name="Minx P."/>
            <person name="Tomlinson C."/>
            <person name="Chen J."/>
            <person name="Wollam A."/>
            <person name="Pepin K.H."/>
            <person name="Bhonagiri V."/>
            <person name="Zhang X."/>
            <person name="Suruliraj S."/>
            <person name="Warren W."/>
            <person name="Mitreva M."/>
            <person name="Mardis E.R."/>
            <person name="Wilson R.K."/>
        </authorList>
    </citation>
    <scope>NUCLEOTIDE SEQUENCE [LARGE SCALE GENOMIC DNA]</scope>
    <source>
        <strain evidence="2 3">DSM 1785</strain>
    </source>
</reference>
<dbReference type="eggNOG" id="COG4684">
    <property type="taxonomic scope" value="Bacteria"/>
</dbReference>
<dbReference type="PATRIC" id="fig|545697.3.peg.2072"/>
<dbReference type="HOGENOM" id="CLU_088550_1_0_9"/>
<name>L1QDL1_9CLOT</name>
<dbReference type="AlphaFoldDB" id="L1QDL1"/>
<evidence type="ECO:0000313" key="2">
    <source>
        <dbReference type="EMBL" id="EKY26069.1"/>
    </source>
</evidence>
<evidence type="ECO:0000313" key="3">
    <source>
        <dbReference type="Proteomes" id="UP000010420"/>
    </source>
</evidence>
<dbReference type="STRING" id="545697.HMPREF0216_02108"/>
<dbReference type="EMBL" id="AMEZ01000059">
    <property type="protein sequence ID" value="EKY26069.1"/>
    <property type="molecule type" value="Genomic_DNA"/>
</dbReference>
<dbReference type="Pfam" id="PF12822">
    <property type="entry name" value="ECF_trnsprt"/>
    <property type="match status" value="1"/>
</dbReference>
<feature type="transmembrane region" description="Helical" evidence="1">
    <location>
        <begin position="86"/>
        <end position="108"/>
    </location>
</feature>
<dbReference type="Gene3D" id="1.10.1760.20">
    <property type="match status" value="1"/>
</dbReference>
<accession>L1QDL1</accession>
<keyword evidence="3" id="KW-1185">Reference proteome</keyword>
<sequence>MERKMTASEKTRRLVIIGALGGISIFLGVSGIGIIRLPLFSITVMHIPVIIGALLEGPFVGAAIGLIFGLFSMYQNFTAPGLTSFLFWNPIIALIPRVLIGIVAYYSFKLLSTKLKNTAISATISSILATLTNTIGVLGLTYVLYLDRYAAAKEISRDAVAGTLLAVGLTNGVPEAIASALIAVPIVVTMLKMKKK</sequence>
<feature type="transmembrane region" description="Helical" evidence="1">
    <location>
        <begin position="47"/>
        <end position="74"/>
    </location>
</feature>
<evidence type="ECO:0008006" key="4">
    <source>
        <dbReference type="Google" id="ProtNLM"/>
    </source>
</evidence>
<evidence type="ECO:0000256" key="1">
    <source>
        <dbReference type="SAM" id="Phobius"/>
    </source>
</evidence>
<protein>
    <recommendedName>
        <fullName evidence="4">ECF transporter S component</fullName>
    </recommendedName>
</protein>
<keyword evidence="1" id="KW-0472">Membrane</keyword>
<dbReference type="GO" id="GO:0022857">
    <property type="term" value="F:transmembrane transporter activity"/>
    <property type="evidence" value="ECO:0007669"/>
    <property type="project" value="InterPro"/>
</dbReference>
<feature type="transmembrane region" description="Helical" evidence="1">
    <location>
        <begin position="120"/>
        <end position="145"/>
    </location>
</feature>
<proteinExistence type="predicted"/>
<comment type="caution">
    <text evidence="2">The sequence shown here is derived from an EMBL/GenBank/DDBJ whole genome shotgun (WGS) entry which is preliminary data.</text>
</comment>
<feature type="transmembrane region" description="Helical" evidence="1">
    <location>
        <begin position="14"/>
        <end position="35"/>
    </location>
</feature>
<gene>
    <name evidence="2" type="ORF">HMPREF0216_02108</name>
</gene>
<dbReference type="Proteomes" id="UP000010420">
    <property type="component" value="Unassembled WGS sequence"/>
</dbReference>
<dbReference type="InterPro" id="IPR024529">
    <property type="entry name" value="ECF_trnsprt_substrate-spec"/>
</dbReference>
<dbReference type="RefSeq" id="WP_005213862.1">
    <property type="nucleotide sequence ID" value="NZ_KB291650.1"/>
</dbReference>
<feature type="transmembrane region" description="Helical" evidence="1">
    <location>
        <begin position="165"/>
        <end position="191"/>
    </location>
</feature>
<keyword evidence="1" id="KW-1133">Transmembrane helix</keyword>
<organism evidence="2 3">
    <name type="scientific">Clostridium celatum DSM 1785</name>
    <dbReference type="NCBI Taxonomy" id="545697"/>
    <lineage>
        <taxon>Bacteria</taxon>
        <taxon>Bacillati</taxon>
        <taxon>Bacillota</taxon>
        <taxon>Clostridia</taxon>
        <taxon>Eubacteriales</taxon>
        <taxon>Clostridiaceae</taxon>
        <taxon>Clostridium</taxon>
    </lineage>
</organism>